<reference evidence="6 7" key="2">
    <citation type="submission" date="2025-04" db="UniProtKB">
        <authorList>
            <consortium name="RefSeq"/>
        </authorList>
    </citation>
    <scope>IDENTIFICATION</scope>
    <source>
        <strain evidence="6 7">DH4</strain>
        <tissue evidence="6 7">Whole body</tissue>
    </source>
</reference>
<feature type="signal peptide" evidence="3">
    <location>
        <begin position="1"/>
        <end position="21"/>
    </location>
</feature>
<dbReference type="RefSeq" id="XP_006557746.1">
    <property type="nucleotide sequence ID" value="XM_006557683.3"/>
</dbReference>
<name>A0A7M7MVN8_APIME</name>
<keyword evidence="2" id="KW-0472">Membrane</keyword>
<feature type="region of interest" description="Disordered" evidence="1">
    <location>
        <begin position="143"/>
        <end position="165"/>
    </location>
</feature>
<feature type="compositionally biased region" description="Polar residues" evidence="1">
    <location>
        <begin position="145"/>
        <end position="157"/>
    </location>
</feature>
<proteinExistence type="predicted"/>
<sequence>MDSTTMTLLVALLLMVGSTTAALNHDGAKCGEKHCSTIEYCSSYDKSCKPCSSICNKTARNYLPQECFSDCQVYLHDERYVLLNEYEELRGEVGRLWILVSISITIACVSFLLTLYLMFARKLTRWEKMRAAIRRSFASKKIKRMSSNNSDNSVGKTNNNNNDRNRATLQDAELGTSKQNGLKLTMPTISASVAPSRYSENETRHGNGSSAGSGSGSGTAVSNVTPNTTSTSLSRRHPSEDTTLDYAYDNPAMTPSPESVQLRTKRESSF</sequence>
<dbReference type="OMA" id="CHAVSEY"/>
<evidence type="ECO:0000256" key="3">
    <source>
        <dbReference type="SAM" id="SignalP"/>
    </source>
</evidence>
<dbReference type="OrthoDB" id="6599193at2759"/>
<feature type="chain" id="PRO_5044660729" evidence="3">
    <location>
        <begin position="22"/>
        <end position="270"/>
    </location>
</feature>
<accession>A0A7M7GMA9</accession>
<accession>A0A8B6YQV2</accession>
<protein>
    <submittedName>
        <fullName evidence="6 7">Uncharacterized protein LOC726251</fullName>
    </submittedName>
</protein>
<keyword evidence="2" id="KW-0812">Transmembrane</keyword>
<keyword evidence="5" id="KW-1185">Reference proteome</keyword>
<feature type="compositionally biased region" description="Low complexity" evidence="1">
    <location>
        <begin position="218"/>
        <end position="233"/>
    </location>
</feature>
<accession>A0A7M7MVN8</accession>
<reference evidence="4" key="1">
    <citation type="submission" date="2021-01" db="UniProtKB">
        <authorList>
            <consortium name="EnsemblMetazoa"/>
        </authorList>
    </citation>
    <scope>IDENTIFICATION</scope>
    <source>
        <strain evidence="4">DH4</strain>
    </source>
</reference>
<evidence type="ECO:0000313" key="5">
    <source>
        <dbReference type="Proteomes" id="UP000005203"/>
    </source>
</evidence>
<evidence type="ECO:0000256" key="1">
    <source>
        <dbReference type="SAM" id="MobiDB-lite"/>
    </source>
</evidence>
<dbReference type="KEGG" id="ame:726251"/>
<dbReference type="RefSeq" id="XP_026301708.1">
    <property type="nucleotide sequence ID" value="XM_026445923.1"/>
</dbReference>
<evidence type="ECO:0000313" key="4">
    <source>
        <dbReference type="EnsemblMetazoa" id="XP_026301708"/>
    </source>
</evidence>
<dbReference type="GeneID" id="726251"/>
<dbReference type="EnsemblMetazoa" id="XM_026445923">
    <property type="protein sequence ID" value="XP_026301708"/>
    <property type="gene ID" value="LOC726251"/>
</dbReference>
<dbReference type="EnsemblMetazoa" id="XM_006557683">
    <property type="protein sequence ID" value="XP_006557746"/>
    <property type="gene ID" value="LOC726251"/>
</dbReference>
<organism evidence="4">
    <name type="scientific">Apis mellifera</name>
    <name type="common">Honeybee</name>
    <dbReference type="NCBI Taxonomy" id="7460"/>
    <lineage>
        <taxon>Eukaryota</taxon>
        <taxon>Metazoa</taxon>
        <taxon>Ecdysozoa</taxon>
        <taxon>Arthropoda</taxon>
        <taxon>Hexapoda</taxon>
        <taxon>Insecta</taxon>
        <taxon>Pterygota</taxon>
        <taxon>Neoptera</taxon>
        <taxon>Endopterygota</taxon>
        <taxon>Hymenoptera</taxon>
        <taxon>Apocrita</taxon>
        <taxon>Aculeata</taxon>
        <taxon>Apoidea</taxon>
        <taxon>Anthophila</taxon>
        <taxon>Apidae</taxon>
        <taxon>Apis</taxon>
    </lineage>
</organism>
<dbReference type="AlphaFoldDB" id="A0A7M7MVN8"/>
<evidence type="ECO:0000256" key="2">
    <source>
        <dbReference type="SAM" id="Phobius"/>
    </source>
</evidence>
<accession>A0A8B8HDD8</accession>
<keyword evidence="2" id="KW-1133">Transmembrane helix</keyword>
<evidence type="ECO:0000313" key="6">
    <source>
        <dbReference type="RefSeq" id="XP_006557746.1"/>
    </source>
</evidence>
<feature type="region of interest" description="Disordered" evidence="1">
    <location>
        <begin position="193"/>
        <end position="270"/>
    </location>
</feature>
<feature type="transmembrane region" description="Helical" evidence="2">
    <location>
        <begin position="96"/>
        <end position="119"/>
    </location>
</feature>
<evidence type="ECO:0000313" key="7">
    <source>
        <dbReference type="RefSeq" id="XP_026301708.1"/>
    </source>
</evidence>
<gene>
    <name evidence="4" type="primary">726251</name>
    <name evidence="6 7" type="synonym">LOC726251</name>
</gene>
<dbReference type="Proteomes" id="UP000005203">
    <property type="component" value="Linkage group LG16"/>
</dbReference>
<keyword evidence="3" id="KW-0732">Signal</keyword>